<evidence type="ECO:0000313" key="6">
    <source>
        <dbReference type="Proteomes" id="UP001236014"/>
    </source>
</evidence>
<accession>A0A9Y2IBB9</accession>
<feature type="domain" description="HTH hxlR-type" evidence="4">
    <location>
        <begin position="23"/>
        <end position="121"/>
    </location>
</feature>
<evidence type="ECO:0000256" key="2">
    <source>
        <dbReference type="ARBA" id="ARBA00023125"/>
    </source>
</evidence>
<keyword evidence="2" id="KW-0238">DNA-binding</keyword>
<evidence type="ECO:0000256" key="3">
    <source>
        <dbReference type="ARBA" id="ARBA00023163"/>
    </source>
</evidence>
<evidence type="ECO:0000259" key="4">
    <source>
        <dbReference type="PROSITE" id="PS51118"/>
    </source>
</evidence>
<dbReference type="PROSITE" id="PS51118">
    <property type="entry name" value="HTH_HXLR"/>
    <property type="match status" value="1"/>
</dbReference>
<dbReference type="GO" id="GO:0003677">
    <property type="term" value="F:DNA binding"/>
    <property type="evidence" value="ECO:0007669"/>
    <property type="project" value="UniProtKB-KW"/>
</dbReference>
<dbReference type="Proteomes" id="UP001236014">
    <property type="component" value="Chromosome"/>
</dbReference>
<organism evidence="5 6">
    <name type="scientific">Amycolatopsis carbonis</name>
    <dbReference type="NCBI Taxonomy" id="715471"/>
    <lineage>
        <taxon>Bacteria</taxon>
        <taxon>Bacillati</taxon>
        <taxon>Actinomycetota</taxon>
        <taxon>Actinomycetes</taxon>
        <taxon>Pseudonocardiales</taxon>
        <taxon>Pseudonocardiaceae</taxon>
        <taxon>Amycolatopsis</taxon>
    </lineage>
</organism>
<dbReference type="EMBL" id="CP127294">
    <property type="protein sequence ID" value="WIX75846.1"/>
    <property type="molecule type" value="Genomic_DNA"/>
</dbReference>
<dbReference type="PANTHER" id="PTHR33204:SF37">
    <property type="entry name" value="HTH-TYPE TRANSCRIPTIONAL REGULATOR YODB"/>
    <property type="match status" value="1"/>
</dbReference>
<gene>
    <name evidence="5" type="ORF">QRX50_30745</name>
</gene>
<dbReference type="RefSeq" id="WP_285966608.1">
    <property type="nucleotide sequence ID" value="NZ_CP127294.1"/>
</dbReference>
<proteinExistence type="predicted"/>
<dbReference type="Gene3D" id="1.10.10.10">
    <property type="entry name" value="Winged helix-like DNA-binding domain superfamily/Winged helix DNA-binding domain"/>
    <property type="match status" value="1"/>
</dbReference>
<keyword evidence="3" id="KW-0804">Transcription</keyword>
<dbReference type="AlphaFoldDB" id="A0A9Y2IBB9"/>
<dbReference type="Pfam" id="PF01638">
    <property type="entry name" value="HxlR"/>
    <property type="match status" value="1"/>
</dbReference>
<name>A0A9Y2IBB9_9PSEU</name>
<evidence type="ECO:0000313" key="5">
    <source>
        <dbReference type="EMBL" id="WIX75846.1"/>
    </source>
</evidence>
<protein>
    <submittedName>
        <fullName evidence="5">Helix-turn-helix domain-containing protein</fullName>
    </submittedName>
</protein>
<evidence type="ECO:0000256" key="1">
    <source>
        <dbReference type="ARBA" id="ARBA00023015"/>
    </source>
</evidence>
<dbReference type="InterPro" id="IPR002577">
    <property type="entry name" value="HTH_HxlR"/>
</dbReference>
<keyword evidence="6" id="KW-1185">Reference proteome</keyword>
<reference evidence="5 6" key="1">
    <citation type="submission" date="2023-06" db="EMBL/GenBank/DDBJ databases">
        <authorList>
            <person name="Oyuntsetseg B."/>
            <person name="Kim S.B."/>
        </authorList>
    </citation>
    <scope>NUCLEOTIDE SEQUENCE [LARGE SCALE GENOMIC DNA]</scope>
    <source>
        <strain evidence="5 6">2-15</strain>
    </source>
</reference>
<dbReference type="InterPro" id="IPR036390">
    <property type="entry name" value="WH_DNA-bd_sf"/>
</dbReference>
<dbReference type="PANTHER" id="PTHR33204">
    <property type="entry name" value="TRANSCRIPTIONAL REGULATOR, MARR FAMILY"/>
    <property type="match status" value="1"/>
</dbReference>
<sequence>MEEWTQFAGRSTRDGYEVFHTDCPARTVLDHVTSRWGVWVLIALRDRELRFFELRRGIEGVSEKMLAQTLRTLVRDGLVWRRVEPTTPPQVSYGLTPLGRGTGDQLSTLFSWLRDHAVEILATQSGYDESGGRQSA</sequence>
<dbReference type="KEGG" id="acab:QRX50_30745"/>
<keyword evidence="1" id="KW-0805">Transcription regulation</keyword>
<dbReference type="InterPro" id="IPR036388">
    <property type="entry name" value="WH-like_DNA-bd_sf"/>
</dbReference>
<dbReference type="SUPFAM" id="SSF46785">
    <property type="entry name" value="Winged helix' DNA-binding domain"/>
    <property type="match status" value="1"/>
</dbReference>